<protein>
    <recommendedName>
        <fullName evidence="7">Filament-like plant protein 7</fullName>
    </recommendedName>
</protein>
<evidence type="ECO:0008006" key="7">
    <source>
        <dbReference type="Google" id="ProtNLM"/>
    </source>
</evidence>
<evidence type="ECO:0000256" key="3">
    <source>
        <dbReference type="SAM" id="Coils"/>
    </source>
</evidence>
<feature type="region of interest" description="Disordered" evidence="4">
    <location>
        <begin position="916"/>
        <end position="935"/>
    </location>
</feature>
<feature type="region of interest" description="Disordered" evidence="4">
    <location>
        <begin position="460"/>
        <end position="494"/>
    </location>
</feature>
<evidence type="ECO:0000313" key="6">
    <source>
        <dbReference type="Proteomes" id="UP000594638"/>
    </source>
</evidence>
<comment type="caution">
    <text evidence="5">The sequence shown here is derived from an EMBL/GenBank/DDBJ whole genome shotgun (WGS) entry which is preliminary data.</text>
</comment>
<sequence>MDQNSWIWRKKSTEKTLVSDKQKSRNDDETLLTEKADLEKEIRILNDKLSSALAECNAKDEFTKKQTKIGQEAIAGWDKAETEAIFMKQELEKVLQQKAAAEERLSHLDAALKECMQQLRFVREEQESRIHEAVVKASEEFEKTRIVLDEKLAEAGVRLAKLDSENTQLMRALLGKDKVIEDLNKHRSQVETDFNALMSRVESTEKEKASLKYEVRVLEKELDIRNEEREFNHRTADVAHKQHLESAKKIAKLESECQRLRLLVRQRLPGPAAVAKMKNEVDMLGRNRLETRRRKSNPSLAGSMDFSVDTSPETLSRRTMSPTERLHAIEEENRILKEALKKKSNELQFSKTAYARMASRLSQFGEQLEESSKGQTTAEPGKHMHFAQELTLASMSDLDSDEKTSCAESWASALMSEMEHFKNEKKMGTPSRIAVGTSDTNLMDDFAEMEKLTVVSVDYPAGGSHHSSEESNVISGPSGSPSDGNSSTGPGRKMVPVYDGKLDLLVSSRKMQSDNVAGHKVPGWLGDVLKQILLQSHETQRNPDEVLQDVKIALAHINDLDLTTLNNKESTDPEALCSPEVGGCIFQKLPSQSSSIEVPDRGSGNNVSNTKKDAQKFHSGVRVSLCNIIKLVEGINISTLANSKAGSFWGKDDKLLPYKDLETPSGYMVRVFQWKTSELSAILQQFVQTCNDLLNGKTELEQFAEQVATNLEWIMNHCFSLQDVSSMKDAIRYHFDCYESRSESEVDNGLINYCAESNKMFLRREEMPYPSTVSPLSGCKSSCQVEGLHLNLKEECRRLTVELANRESSIADLERRLQLENVKSESFLIQLRETRDMIESLQSEMETMKESKAKTEDQVEKHKMMKEDLESQLEEANLELNKACQKISFLENELEKKNNSSKRLEATCHELQIQLKSMTRKEDPEDGKQREKQLQNNREIMAASKKLAECEETILNLGKQLEALASIKDAAPSDKVNSTPADTSMPTPKRRINQRESLLDKMLAEDNAQTGNDKFPEMKEAVRDGTNCSVVGTDETTDSLVQLTNSHGINNEKDKSSVGTLAMVPLNKKQSVSLFKKLFWRKRKVFFCLWCNRSSIEPFCVCNRCGTASLTSSLLCEQFLVAEVLSQNIWCLWVFDAIFGVFMGVRRGFWCSTFLCP</sequence>
<dbReference type="AlphaFoldDB" id="A0A8S0T7R5"/>
<evidence type="ECO:0000256" key="4">
    <source>
        <dbReference type="SAM" id="MobiDB-lite"/>
    </source>
</evidence>
<name>A0A8S0T7R5_OLEEU</name>
<evidence type="ECO:0000256" key="2">
    <source>
        <dbReference type="ARBA" id="ARBA00023054"/>
    </source>
</evidence>
<feature type="compositionally biased region" description="Low complexity" evidence="4">
    <location>
        <begin position="475"/>
        <end position="491"/>
    </location>
</feature>
<reference evidence="5 6" key="1">
    <citation type="submission" date="2019-12" db="EMBL/GenBank/DDBJ databases">
        <authorList>
            <person name="Alioto T."/>
            <person name="Alioto T."/>
            <person name="Gomez Garrido J."/>
        </authorList>
    </citation>
    <scope>NUCLEOTIDE SEQUENCE [LARGE SCALE GENOMIC DNA]</scope>
</reference>
<dbReference type="InterPro" id="IPR008587">
    <property type="entry name" value="FPP_plant"/>
</dbReference>
<feature type="compositionally biased region" description="Basic and acidic residues" evidence="4">
    <location>
        <begin position="919"/>
        <end position="933"/>
    </location>
</feature>
<dbReference type="EMBL" id="CACTIH010005746">
    <property type="protein sequence ID" value="CAA3001242.1"/>
    <property type="molecule type" value="Genomic_DNA"/>
</dbReference>
<feature type="compositionally biased region" description="Polar residues" evidence="4">
    <location>
        <begin position="308"/>
        <end position="321"/>
    </location>
</feature>
<feature type="region of interest" description="Disordered" evidence="4">
    <location>
        <begin position="293"/>
        <end position="321"/>
    </location>
</feature>
<dbReference type="OrthoDB" id="1917992at2759"/>
<accession>A0A8S0T7R5</accession>
<dbReference type="Gramene" id="OE9A091920T4">
    <property type="protein sequence ID" value="OE9A091920C4"/>
    <property type="gene ID" value="OE9A091920"/>
</dbReference>
<feature type="coiled-coil region" evidence="3">
    <location>
        <begin position="21"/>
        <end position="55"/>
    </location>
</feature>
<dbReference type="PANTHER" id="PTHR31580:SF22">
    <property type="entry name" value="FILAMENT-LIKE PLANT PROTEIN 7"/>
    <property type="match status" value="1"/>
</dbReference>
<comment type="similarity">
    <text evidence="1">Belongs to the FPP family.</text>
</comment>
<dbReference type="Pfam" id="PF05911">
    <property type="entry name" value="FPP"/>
    <property type="match status" value="1"/>
</dbReference>
<evidence type="ECO:0000256" key="1">
    <source>
        <dbReference type="ARBA" id="ARBA00005921"/>
    </source>
</evidence>
<evidence type="ECO:0000313" key="5">
    <source>
        <dbReference type="EMBL" id="CAA3001242.1"/>
    </source>
</evidence>
<gene>
    <name evidence="5" type="ORF">OLEA9_A091920</name>
</gene>
<organism evidence="5 6">
    <name type="scientific">Olea europaea subsp. europaea</name>
    <dbReference type="NCBI Taxonomy" id="158383"/>
    <lineage>
        <taxon>Eukaryota</taxon>
        <taxon>Viridiplantae</taxon>
        <taxon>Streptophyta</taxon>
        <taxon>Embryophyta</taxon>
        <taxon>Tracheophyta</taxon>
        <taxon>Spermatophyta</taxon>
        <taxon>Magnoliopsida</taxon>
        <taxon>eudicotyledons</taxon>
        <taxon>Gunneridae</taxon>
        <taxon>Pentapetalae</taxon>
        <taxon>asterids</taxon>
        <taxon>lamiids</taxon>
        <taxon>Lamiales</taxon>
        <taxon>Oleaceae</taxon>
        <taxon>Oleeae</taxon>
        <taxon>Olea</taxon>
    </lineage>
</organism>
<feature type="coiled-coil region" evidence="3">
    <location>
        <begin position="84"/>
        <end position="125"/>
    </location>
</feature>
<keyword evidence="2 3" id="KW-0175">Coiled coil</keyword>
<dbReference type="Proteomes" id="UP000594638">
    <property type="component" value="Unassembled WGS sequence"/>
</dbReference>
<proteinExistence type="inferred from homology"/>
<dbReference type="PANTHER" id="PTHR31580">
    <property type="entry name" value="FILAMENT-LIKE PLANT PROTEIN 4"/>
    <property type="match status" value="1"/>
</dbReference>
<keyword evidence="6" id="KW-1185">Reference proteome</keyword>